<accession>A0AAV4RVA9</accession>
<organism evidence="2 3">
    <name type="scientific">Caerostris extrusa</name>
    <name type="common">Bark spider</name>
    <name type="synonym">Caerostris bankana</name>
    <dbReference type="NCBI Taxonomy" id="172846"/>
    <lineage>
        <taxon>Eukaryota</taxon>
        <taxon>Metazoa</taxon>
        <taxon>Ecdysozoa</taxon>
        <taxon>Arthropoda</taxon>
        <taxon>Chelicerata</taxon>
        <taxon>Arachnida</taxon>
        <taxon>Araneae</taxon>
        <taxon>Araneomorphae</taxon>
        <taxon>Entelegynae</taxon>
        <taxon>Araneoidea</taxon>
        <taxon>Araneidae</taxon>
        <taxon>Caerostris</taxon>
    </lineage>
</organism>
<dbReference type="SUPFAM" id="SSF47473">
    <property type="entry name" value="EF-hand"/>
    <property type="match status" value="1"/>
</dbReference>
<dbReference type="InterPro" id="IPR039879">
    <property type="entry name" value="EFC10"/>
</dbReference>
<dbReference type="EMBL" id="BPLR01008348">
    <property type="protein sequence ID" value="GIY24072.1"/>
    <property type="molecule type" value="Genomic_DNA"/>
</dbReference>
<dbReference type="GO" id="GO:0005509">
    <property type="term" value="F:calcium ion binding"/>
    <property type="evidence" value="ECO:0007669"/>
    <property type="project" value="InterPro"/>
</dbReference>
<proteinExistence type="predicted"/>
<feature type="domain" description="EF-hand" evidence="1">
    <location>
        <begin position="61"/>
        <end position="96"/>
    </location>
</feature>
<reference evidence="2 3" key="1">
    <citation type="submission" date="2021-06" db="EMBL/GenBank/DDBJ databases">
        <title>Caerostris extrusa draft genome.</title>
        <authorList>
            <person name="Kono N."/>
            <person name="Arakawa K."/>
        </authorList>
    </citation>
    <scope>NUCLEOTIDE SEQUENCE [LARGE SCALE GENOMIC DNA]</scope>
</reference>
<dbReference type="AlphaFoldDB" id="A0AAV4RVA9"/>
<dbReference type="SUPFAM" id="SSF47391">
    <property type="entry name" value="Dimerization-anchoring domain of cAMP-dependent PK regulatory subunit"/>
    <property type="match status" value="1"/>
</dbReference>
<dbReference type="CDD" id="cd22976">
    <property type="entry name" value="DD_EFCAB10"/>
    <property type="match status" value="1"/>
</dbReference>
<dbReference type="Pfam" id="PF24548">
    <property type="entry name" value="EF_EFCAB10_C"/>
    <property type="match status" value="1"/>
</dbReference>
<dbReference type="InterPro" id="IPR056587">
    <property type="entry name" value="EF_EFCAB10_C"/>
</dbReference>
<comment type="caution">
    <text evidence="2">The sequence shown here is derived from an EMBL/GenBank/DDBJ whole genome shotgun (WGS) entry which is preliminary data.</text>
</comment>
<dbReference type="InterPro" id="IPR011992">
    <property type="entry name" value="EF-hand-dom_pair"/>
</dbReference>
<dbReference type="PROSITE" id="PS50222">
    <property type="entry name" value="EF_HAND_2"/>
    <property type="match status" value="1"/>
</dbReference>
<gene>
    <name evidence="2" type="primary">AVEN_261067_1</name>
    <name evidence="2" type="ORF">CEXT_196081</name>
</gene>
<evidence type="ECO:0000259" key="1">
    <source>
        <dbReference type="PROSITE" id="PS50222"/>
    </source>
</evidence>
<keyword evidence="3" id="KW-1185">Reference proteome</keyword>
<dbReference type="PANTHER" id="PTHR21847:SF1">
    <property type="entry name" value="EF-HAND CALCIUM-BINDING DOMAIN-CONTAINING PROTEIN 10"/>
    <property type="match status" value="1"/>
</dbReference>
<dbReference type="Gene3D" id="1.10.238.10">
    <property type="entry name" value="EF-hand"/>
    <property type="match status" value="1"/>
</dbReference>
<protein>
    <submittedName>
        <fullName evidence="2">EF-hand domain-containing protein</fullName>
    </submittedName>
</protein>
<evidence type="ECO:0000313" key="3">
    <source>
        <dbReference type="Proteomes" id="UP001054945"/>
    </source>
</evidence>
<sequence>MTDLRKEVADYLKDYKIKEIFSYLSKMLFFFKPENPLEFMAQVLLDLKSSFENGKPRDVLYPEESLKAYFRLLDPSDEGHITWVQLKSAMQVLGIRDVEFPILKQGAVTVEVFLDMCQKNFERSLTRSEK</sequence>
<name>A0AAV4RVA9_CAEEX</name>
<dbReference type="PANTHER" id="PTHR21847">
    <property type="entry name" value="EF-HAND CALCIUM-BINDING DOMAIN-CONTAINING PROTEIN 10"/>
    <property type="match status" value="1"/>
</dbReference>
<dbReference type="InterPro" id="IPR002048">
    <property type="entry name" value="EF_hand_dom"/>
</dbReference>
<evidence type="ECO:0000313" key="2">
    <source>
        <dbReference type="EMBL" id="GIY24072.1"/>
    </source>
</evidence>
<dbReference type="Proteomes" id="UP001054945">
    <property type="component" value="Unassembled WGS sequence"/>
</dbReference>
<dbReference type="InterPro" id="IPR049760">
    <property type="entry name" value="DD_EFCAB10"/>
</dbReference>